<dbReference type="STRING" id="38302.SAMN04488535_1308"/>
<keyword evidence="3" id="KW-1185">Reference proteome</keyword>
<evidence type="ECO:0000313" key="2">
    <source>
        <dbReference type="EMBL" id="SDL93606.1"/>
    </source>
</evidence>
<evidence type="ECO:0000256" key="1">
    <source>
        <dbReference type="SAM" id="SignalP"/>
    </source>
</evidence>
<sequence>MSTTARRVHPPHIYMRRRVAAAALLLLPLAAVGMCAAPGDEPEAPTPVAPVEEVVPQGRPVALEVPSISMRAEFEPGDCRVKNGALNPATMGLACAYTAPGRPYQLPGSHAGDLVVIAGHTGAGLPGVFDSLFDAQAGAHTVQLGDALYLRTETSGDAWLKYVATDLHEPTKDALAQDPAVWGTGPMPGRLLTISCIQPLLSDSVRNAVVGWQFEAVVASVG</sequence>
<keyword evidence="1" id="KW-0732">Signal</keyword>
<name>A0A1G9P4A0_9CORY</name>
<feature type="chain" id="PRO_5009245339" description="Sortase family protein" evidence="1">
    <location>
        <begin position="37"/>
        <end position="222"/>
    </location>
</feature>
<dbReference type="EMBL" id="LT629700">
    <property type="protein sequence ID" value="SDL93606.1"/>
    <property type="molecule type" value="Genomic_DNA"/>
</dbReference>
<dbReference type="AlphaFoldDB" id="A0A1G9P4A0"/>
<accession>A0A1G9P4A0</accession>
<dbReference type="OrthoDB" id="4424319at2"/>
<organism evidence="2 3">
    <name type="scientific">Corynebacterium mycetoides</name>
    <dbReference type="NCBI Taxonomy" id="38302"/>
    <lineage>
        <taxon>Bacteria</taxon>
        <taxon>Bacillati</taxon>
        <taxon>Actinomycetota</taxon>
        <taxon>Actinomycetes</taxon>
        <taxon>Mycobacteriales</taxon>
        <taxon>Corynebacteriaceae</taxon>
        <taxon>Corynebacterium</taxon>
    </lineage>
</organism>
<feature type="signal peptide" evidence="1">
    <location>
        <begin position="1"/>
        <end position="36"/>
    </location>
</feature>
<reference evidence="3" key="1">
    <citation type="submission" date="2016-10" db="EMBL/GenBank/DDBJ databases">
        <authorList>
            <person name="Varghese N."/>
            <person name="Submissions S."/>
        </authorList>
    </citation>
    <scope>NUCLEOTIDE SEQUENCE [LARGE SCALE GENOMIC DNA]</scope>
    <source>
        <strain evidence="3">DSM 20632</strain>
    </source>
</reference>
<proteinExistence type="predicted"/>
<evidence type="ECO:0008006" key="4">
    <source>
        <dbReference type="Google" id="ProtNLM"/>
    </source>
</evidence>
<dbReference type="RefSeq" id="WP_157672448.1">
    <property type="nucleotide sequence ID" value="NZ_LT629700.1"/>
</dbReference>
<dbReference type="Proteomes" id="UP000199350">
    <property type="component" value="Chromosome I"/>
</dbReference>
<evidence type="ECO:0000313" key="3">
    <source>
        <dbReference type="Proteomes" id="UP000199350"/>
    </source>
</evidence>
<gene>
    <name evidence="2" type="ORF">SAMN04488535_1308</name>
</gene>
<protein>
    <recommendedName>
        <fullName evidence="4">Sortase family protein</fullName>
    </recommendedName>
</protein>